<dbReference type="InterPro" id="IPR046590">
    <property type="entry name" value="DUF6648"/>
</dbReference>
<protein>
    <submittedName>
        <fullName evidence="1">Uncharacterized protein</fullName>
    </submittedName>
</protein>
<gene>
    <name evidence="1" type="ORF">SAMN05660923_00809</name>
</gene>
<dbReference type="EMBL" id="FNNG01000002">
    <property type="protein sequence ID" value="SDW47415.1"/>
    <property type="molecule type" value="Genomic_DNA"/>
</dbReference>
<name>A0A1H2TU67_9FIRM</name>
<dbReference type="AlphaFoldDB" id="A0A1H2TU67"/>
<dbReference type="RefSeq" id="WP_093751109.1">
    <property type="nucleotide sequence ID" value="NZ_BSYN01000002.1"/>
</dbReference>
<dbReference type="Proteomes" id="UP000198828">
    <property type="component" value="Unassembled WGS sequence"/>
</dbReference>
<reference evidence="1 2" key="1">
    <citation type="submission" date="2016-10" db="EMBL/GenBank/DDBJ databases">
        <authorList>
            <person name="de Groot N.N."/>
        </authorList>
    </citation>
    <scope>NUCLEOTIDE SEQUENCE [LARGE SCALE GENOMIC DNA]</scope>
    <source>
        <strain evidence="1 2">DSM 23310</strain>
    </source>
</reference>
<dbReference type="Pfam" id="PF20353">
    <property type="entry name" value="DUF6648"/>
    <property type="match status" value="1"/>
</dbReference>
<evidence type="ECO:0000313" key="2">
    <source>
        <dbReference type="Proteomes" id="UP000198828"/>
    </source>
</evidence>
<keyword evidence="2" id="KW-1185">Reference proteome</keyword>
<dbReference type="OrthoDB" id="1705959at2"/>
<accession>A0A1H2TU67</accession>
<proteinExistence type="predicted"/>
<sequence>MAQFKRRGLFETFFQNRTSLIIQYTNGDISKKEFLEYNFNFVQSMNIKPFSKIDSFEKGMYNYQYYNVLAKYYIMLSKDIKKFRKHDKYHIHYKNIGNEYYHLKDKATLELLRFLEFKNVEAYFIQVESKYLQDKLYEIVLLDYKDAIFHSTSSWLLDILKEEGVFIDEKKKSLIDEYINEKY</sequence>
<evidence type="ECO:0000313" key="1">
    <source>
        <dbReference type="EMBL" id="SDW47415.1"/>
    </source>
</evidence>
<organism evidence="1 2">
    <name type="scientific">Tepidimicrobium xylanilyticum</name>
    <dbReference type="NCBI Taxonomy" id="1123352"/>
    <lineage>
        <taxon>Bacteria</taxon>
        <taxon>Bacillati</taxon>
        <taxon>Bacillota</taxon>
        <taxon>Tissierellia</taxon>
        <taxon>Tissierellales</taxon>
        <taxon>Tepidimicrobiaceae</taxon>
        <taxon>Tepidimicrobium</taxon>
    </lineage>
</organism>